<dbReference type="EMBL" id="CP140153">
    <property type="protein sequence ID" value="WQH17253.1"/>
    <property type="molecule type" value="Genomic_DNA"/>
</dbReference>
<dbReference type="RefSeq" id="WP_322522225.1">
    <property type="nucleotide sequence ID" value="NZ_CP140153.1"/>
</dbReference>
<dbReference type="InterPro" id="IPR038396">
    <property type="entry name" value="SpoIIAA-like_sf"/>
</dbReference>
<name>A0ABZ0YZU0_9GAMM</name>
<keyword evidence="2" id="KW-1185">Reference proteome</keyword>
<gene>
    <name evidence="1" type="ORF">SR882_04950</name>
</gene>
<dbReference type="InterPro" id="IPR021866">
    <property type="entry name" value="SpoIIAA-like"/>
</dbReference>
<accession>A0ABZ0YZU0</accession>
<protein>
    <submittedName>
        <fullName evidence="1">STAS/SEC14 domain-containing protein</fullName>
    </submittedName>
</protein>
<dbReference type="Gene3D" id="3.40.50.10600">
    <property type="entry name" value="SpoIIaa-like domains"/>
    <property type="match status" value="1"/>
</dbReference>
<dbReference type="Pfam" id="PF11964">
    <property type="entry name" value="SpoIIAA-like"/>
    <property type="match status" value="1"/>
</dbReference>
<dbReference type="InterPro" id="IPR036513">
    <property type="entry name" value="STAS_dom_sf"/>
</dbReference>
<evidence type="ECO:0000313" key="2">
    <source>
        <dbReference type="Proteomes" id="UP001327459"/>
    </source>
</evidence>
<evidence type="ECO:0000313" key="1">
    <source>
        <dbReference type="EMBL" id="WQH17253.1"/>
    </source>
</evidence>
<dbReference type="Proteomes" id="UP001327459">
    <property type="component" value="Chromosome"/>
</dbReference>
<dbReference type="SUPFAM" id="SSF52091">
    <property type="entry name" value="SpoIIaa-like"/>
    <property type="match status" value="1"/>
</dbReference>
<sequence length="126" mass="14526">MSEDRHGLYIGVERQGEAVFLFLKAIGRLTHADYDEITPMIEAALAGVTHPRVHALVDATELEGWEPRALWDDFRLGLRHGPAFEKIAIWGDRRWQEWAARLGSWFVSGDVSYFTSRDEAVRWLMK</sequence>
<reference evidence="1 2" key="1">
    <citation type="submission" date="2023-11" db="EMBL/GenBank/DDBJ databases">
        <title>MicrobeMod: A computational toolkit for identifying prokaryotic methylation and restriction-modification with nanopore sequencing.</title>
        <authorList>
            <person name="Crits-Christoph A."/>
            <person name="Kang S.C."/>
            <person name="Lee H."/>
            <person name="Ostrov N."/>
        </authorList>
    </citation>
    <scope>NUCLEOTIDE SEQUENCE [LARGE SCALE GENOMIC DNA]</scope>
    <source>
        <strain evidence="1 2">ATCC 49870</strain>
    </source>
</reference>
<organism evidence="1 2">
    <name type="scientific">Guyparkeria halophila</name>
    <dbReference type="NCBI Taxonomy" id="47960"/>
    <lineage>
        <taxon>Bacteria</taxon>
        <taxon>Pseudomonadati</taxon>
        <taxon>Pseudomonadota</taxon>
        <taxon>Gammaproteobacteria</taxon>
        <taxon>Chromatiales</taxon>
        <taxon>Thioalkalibacteraceae</taxon>
        <taxon>Guyparkeria</taxon>
    </lineage>
</organism>
<proteinExistence type="predicted"/>